<organism evidence="2">
    <name type="scientific">Bosea sp. NBC_00436</name>
    <dbReference type="NCBI Taxonomy" id="2969620"/>
    <lineage>
        <taxon>Bacteria</taxon>
        <taxon>Pseudomonadati</taxon>
        <taxon>Pseudomonadota</taxon>
        <taxon>Alphaproteobacteria</taxon>
        <taxon>Hyphomicrobiales</taxon>
        <taxon>Boseaceae</taxon>
        <taxon>Bosea</taxon>
    </lineage>
</organism>
<evidence type="ECO:0000313" key="2">
    <source>
        <dbReference type="EMBL" id="UZF85172.1"/>
    </source>
</evidence>
<name>A0A9E7ZQN2_9HYPH</name>
<dbReference type="SUPFAM" id="SSF55729">
    <property type="entry name" value="Acyl-CoA N-acyltransferases (Nat)"/>
    <property type="match status" value="1"/>
</dbReference>
<sequence length="181" mass="20309">MNGTSVPRRQIVTDRLVLRPTRLADAERAFTIQSDWEVARMLRMAVFPPEREDMRAWFSDHAREWAEGSAHRFAVESGGLMVGVVDIDEISDRQGELGYWFDRAAWGRGYAFEAARAAVDFAFRTIGLTRIRSGHAADNAASGKILAKLGFRSIGTVLVMSHSRGEEIQQRSLELPAPTRF</sequence>
<feature type="domain" description="N-acetyltransferase" evidence="1">
    <location>
        <begin position="21"/>
        <end position="178"/>
    </location>
</feature>
<reference evidence="2" key="1">
    <citation type="submission" date="2022-08" db="EMBL/GenBank/DDBJ databases">
        <title>Complete Genome Sequences of 2 Bosea sp. soil isolates.</title>
        <authorList>
            <person name="Alvarez Arevalo M."/>
            <person name="Sterndorff E.B."/>
            <person name="Faurdal D."/>
            <person name="Joergensen T.S."/>
            <person name="Weber T."/>
        </authorList>
    </citation>
    <scope>NUCLEOTIDE SEQUENCE</scope>
    <source>
        <strain evidence="2">NBC_00436</strain>
    </source>
</reference>
<dbReference type="EMBL" id="CP102774">
    <property type="protein sequence ID" value="UZF85172.1"/>
    <property type="molecule type" value="Genomic_DNA"/>
</dbReference>
<dbReference type="InterPro" id="IPR000182">
    <property type="entry name" value="GNAT_dom"/>
</dbReference>
<dbReference type="PROSITE" id="PS51186">
    <property type="entry name" value="GNAT"/>
    <property type="match status" value="1"/>
</dbReference>
<accession>A0A9E7ZQN2</accession>
<dbReference type="InterPro" id="IPR051531">
    <property type="entry name" value="N-acetyltransferase"/>
</dbReference>
<dbReference type="Pfam" id="PF13302">
    <property type="entry name" value="Acetyltransf_3"/>
    <property type="match status" value="1"/>
</dbReference>
<evidence type="ECO:0000259" key="1">
    <source>
        <dbReference type="PROSITE" id="PS51186"/>
    </source>
</evidence>
<dbReference type="GO" id="GO:0016747">
    <property type="term" value="F:acyltransferase activity, transferring groups other than amino-acyl groups"/>
    <property type="evidence" value="ECO:0007669"/>
    <property type="project" value="InterPro"/>
</dbReference>
<protein>
    <submittedName>
        <fullName evidence="2">GNAT family N-acetyltransferase</fullName>
    </submittedName>
</protein>
<proteinExistence type="predicted"/>
<dbReference type="InterPro" id="IPR016181">
    <property type="entry name" value="Acyl_CoA_acyltransferase"/>
</dbReference>
<dbReference type="PANTHER" id="PTHR43792">
    <property type="entry name" value="GNAT FAMILY, PUTATIVE (AFU_ORTHOLOGUE AFUA_3G00765)-RELATED-RELATED"/>
    <property type="match status" value="1"/>
</dbReference>
<dbReference type="AlphaFoldDB" id="A0A9E7ZQN2"/>
<dbReference type="Gene3D" id="3.40.630.30">
    <property type="match status" value="1"/>
</dbReference>
<gene>
    <name evidence="2" type="ORF">NWE54_15180</name>
</gene>